<dbReference type="InterPro" id="IPR037041">
    <property type="entry name" value="Trigger_fac_C_sf"/>
</dbReference>
<dbReference type="GO" id="GO:0015031">
    <property type="term" value="P:protein transport"/>
    <property type="evidence" value="ECO:0007669"/>
    <property type="project" value="InterPro"/>
</dbReference>
<gene>
    <name evidence="1" type="ORF">UW82_C0017G0001</name>
</gene>
<accession>A0A0G1KM35</accession>
<dbReference type="Proteomes" id="UP000034504">
    <property type="component" value="Unassembled WGS sequence"/>
</dbReference>
<evidence type="ECO:0000313" key="1">
    <source>
        <dbReference type="EMBL" id="KKT84560.1"/>
    </source>
</evidence>
<dbReference type="GO" id="GO:0006457">
    <property type="term" value="P:protein folding"/>
    <property type="evidence" value="ECO:0007669"/>
    <property type="project" value="InterPro"/>
</dbReference>
<name>A0A0G1KM35_UNCKA</name>
<dbReference type="Gene3D" id="1.10.3120.10">
    <property type="entry name" value="Trigger factor, C-terminal domain"/>
    <property type="match status" value="1"/>
</dbReference>
<comment type="caution">
    <text evidence="1">The sequence shown here is derived from an EMBL/GenBank/DDBJ whole genome shotgun (WGS) entry which is preliminary data.</text>
</comment>
<dbReference type="AlphaFoldDB" id="A0A0G1KM35"/>
<feature type="non-terminal residue" evidence="1">
    <location>
        <position position="72"/>
    </location>
</feature>
<protein>
    <submittedName>
        <fullName evidence="1">Uncharacterized protein</fullName>
    </submittedName>
</protein>
<proteinExistence type="predicted"/>
<evidence type="ECO:0000313" key="2">
    <source>
        <dbReference type="Proteomes" id="UP000034504"/>
    </source>
</evidence>
<sequence>MTKIAEQEKIEVSEPDINAEVDNMTRDMTKNKEEVVYVTEVTRLVFDPTTGKKVEKTVTFEPSQDIVQTNGA</sequence>
<reference evidence="1 2" key="1">
    <citation type="journal article" date="2015" name="Nature">
        <title>rRNA introns, odd ribosomes, and small enigmatic genomes across a large radiation of phyla.</title>
        <authorList>
            <person name="Brown C.T."/>
            <person name="Hug L.A."/>
            <person name="Thomas B.C."/>
            <person name="Sharon I."/>
            <person name="Castelle C.J."/>
            <person name="Singh A."/>
            <person name="Wilkins M.J."/>
            <person name="Williams K.H."/>
            <person name="Banfield J.F."/>
        </authorList>
    </citation>
    <scope>NUCLEOTIDE SEQUENCE [LARGE SCALE GENOMIC DNA]</scope>
</reference>
<organism evidence="1 2">
    <name type="scientific">candidate division WWE3 bacterium GW2011_GWC2_44_9</name>
    <dbReference type="NCBI Taxonomy" id="1619125"/>
    <lineage>
        <taxon>Bacteria</taxon>
        <taxon>Katanobacteria</taxon>
    </lineage>
</organism>
<dbReference type="EMBL" id="LCJU01000017">
    <property type="protein sequence ID" value="KKT84560.1"/>
    <property type="molecule type" value="Genomic_DNA"/>
</dbReference>